<dbReference type="EMBL" id="MRCE01000040">
    <property type="protein sequence ID" value="OKH32374.1"/>
    <property type="molecule type" value="Genomic_DNA"/>
</dbReference>
<dbReference type="RefSeq" id="WP_073596478.1">
    <property type="nucleotide sequence ID" value="NZ_MRCE01000040.1"/>
</dbReference>
<evidence type="ECO:0000313" key="2">
    <source>
        <dbReference type="Proteomes" id="UP000185860"/>
    </source>
</evidence>
<dbReference type="AlphaFoldDB" id="A0A1U7I7M9"/>
<accession>A0A1U7I7M9</accession>
<sequence>MDSTQQSNLPKKAAKSIFQSKTFWGATLTAVAAIAPIIGEAVEAKKFTVNDTVKIVVLLATTGATVVGRVQAETEVYTPNWAPGPNESDFESTNS</sequence>
<gene>
    <name evidence="1" type="ORF">NIES2119_26430</name>
</gene>
<name>A0A1U7I7M9_9CYAN</name>
<dbReference type="OrthoDB" id="515399at2"/>
<comment type="caution">
    <text evidence="1">The sequence shown here is derived from an EMBL/GenBank/DDBJ whole genome shotgun (WGS) entry which is preliminary data.</text>
</comment>
<evidence type="ECO:0000313" key="1">
    <source>
        <dbReference type="EMBL" id="OKH32374.1"/>
    </source>
</evidence>
<dbReference type="Proteomes" id="UP000185860">
    <property type="component" value="Unassembled WGS sequence"/>
</dbReference>
<proteinExistence type="predicted"/>
<dbReference type="STRING" id="454136.NIES2119_26430"/>
<organism evidence="1 2">
    <name type="scientific">[Phormidium ambiguum] IAM M-71</name>
    <dbReference type="NCBI Taxonomy" id="454136"/>
    <lineage>
        <taxon>Bacteria</taxon>
        <taxon>Bacillati</taxon>
        <taxon>Cyanobacteriota</taxon>
        <taxon>Cyanophyceae</taxon>
        <taxon>Oscillatoriophycideae</taxon>
        <taxon>Aerosakkonematales</taxon>
        <taxon>Aerosakkonemataceae</taxon>
        <taxon>Floridanema</taxon>
    </lineage>
</organism>
<reference evidence="1 2" key="1">
    <citation type="submission" date="2016-11" db="EMBL/GenBank/DDBJ databases">
        <title>Draft Genome Sequences of Nine Cyanobacterial Strains from Diverse Habitats.</title>
        <authorList>
            <person name="Zhu T."/>
            <person name="Hou S."/>
            <person name="Lu X."/>
            <person name="Hess W.R."/>
        </authorList>
    </citation>
    <scope>NUCLEOTIDE SEQUENCE [LARGE SCALE GENOMIC DNA]</scope>
    <source>
        <strain evidence="1 2">IAM M-71</strain>
    </source>
</reference>
<protein>
    <submittedName>
        <fullName evidence="1">Uncharacterized protein</fullName>
    </submittedName>
</protein>